<dbReference type="RefSeq" id="WP_146821190.1">
    <property type="nucleotide sequence ID" value="NZ_CP029077.1"/>
</dbReference>
<dbReference type="Gene3D" id="3.40.50.2020">
    <property type="match status" value="1"/>
</dbReference>
<protein>
    <submittedName>
        <fullName evidence="4">ComF competence/DNA utilization family protein</fullName>
    </submittedName>
</protein>
<sequence>MNIFYKFLKNILNILFFNTCKVCKKHLSEGFLCQDCWKDIDFIENPICIKCGIPYKFEINKDALCQQCLSNPKIYYDIARSVCVYAENTKKMILDLKYGDNLSIAKNIAFMINIKFSNIIEKCDIITGIPSDKETLRKRKFNHSCLIAKHISKLTKVNYNPIVLAKIKKTRKQSSLNVEERVTNLKNCFSVLDKDLVSKIKKIVIIDDVFTTGTTFNEVSKVLKKYNSNIEIVCISFSRALKFNDK</sequence>
<evidence type="ECO:0000313" key="5">
    <source>
        <dbReference type="Proteomes" id="UP000321934"/>
    </source>
</evidence>
<gene>
    <name evidence="4" type="ORF">Deia_01023</name>
</gene>
<dbReference type="Proteomes" id="UP000321934">
    <property type="component" value="Chromosome"/>
</dbReference>
<dbReference type="InterPro" id="IPR029057">
    <property type="entry name" value="PRTase-like"/>
</dbReference>
<feature type="domain" description="Double zinc ribbon" evidence="3">
    <location>
        <begin position="11"/>
        <end position="69"/>
    </location>
</feature>
<dbReference type="AlphaFoldDB" id="A0A5B8XG02"/>
<evidence type="ECO:0000313" key="4">
    <source>
        <dbReference type="EMBL" id="QED23805.1"/>
    </source>
</evidence>
<name>A0A5B8XG02_9RICK</name>
<accession>A0A5B8XG02</accession>
<keyword evidence="5" id="KW-1185">Reference proteome</keyword>
<dbReference type="InterPro" id="IPR000836">
    <property type="entry name" value="PRTase_dom"/>
</dbReference>
<reference evidence="4 5" key="1">
    <citation type="journal article" date="2019" name="ISME J.">
        <title>Deianiraea, an extracellular bacterium associated with the ciliate Paramecium, suggests an alternative scenario for the evolution of Rickettsiales.</title>
        <authorList>
            <person name="Castelli M."/>
            <person name="Sabaneyeva E."/>
            <person name="Lanzoni O."/>
            <person name="Lebedeva N."/>
            <person name="Floriano A.M."/>
            <person name="Gaiarsa S."/>
            <person name="Benken K."/>
            <person name="Modeo L."/>
            <person name="Bandi C."/>
            <person name="Potekhin A."/>
            <person name="Sassera D."/>
            <person name="Petroni G."/>
        </authorList>
    </citation>
    <scope>NUCLEOTIDE SEQUENCE [LARGE SCALE GENOMIC DNA]</scope>
    <source>
        <strain evidence="4">CyL4-1</strain>
    </source>
</reference>
<dbReference type="Pfam" id="PF18912">
    <property type="entry name" value="DZR_2"/>
    <property type="match status" value="1"/>
</dbReference>
<dbReference type="PANTHER" id="PTHR47505:SF1">
    <property type="entry name" value="DNA UTILIZATION PROTEIN YHGH"/>
    <property type="match status" value="1"/>
</dbReference>
<feature type="domain" description="Phosphoribosyltransferase" evidence="2">
    <location>
        <begin position="153"/>
        <end position="235"/>
    </location>
</feature>
<dbReference type="Pfam" id="PF00156">
    <property type="entry name" value="Pribosyltran"/>
    <property type="match status" value="1"/>
</dbReference>
<dbReference type="PANTHER" id="PTHR47505">
    <property type="entry name" value="DNA UTILIZATION PROTEIN YHGH"/>
    <property type="match status" value="1"/>
</dbReference>
<dbReference type="SUPFAM" id="SSF53271">
    <property type="entry name" value="PRTase-like"/>
    <property type="match status" value="1"/>
</dbReference>
<organism evidence="4 5">
    <name type="scientific">Candidatus Deianiraea vastatrix</name>
    <dbReference type="NCBI Taxonomy" id="2163644"/>
    <lineage>
        <taxon>Bacteria</taxon>
        <taxon>Pseudomonadati</taxon>
        <taxon>Pseudomonadota</taxon>
        <taxon>Alphaproteobacteria</taxon>
        <taxon>Rickettsiales</taxon>
        <taxon>Candidatus Deianiraeaceae</taxon>
        <taxon>Candidatus Deianiraea</taxon>
    </lineage>
</organism>
<dbReference type="CDD" id="cd06223">
    <property type="entry name" value="PRTases_typeI"/>
    <property type="match status" value="1"/>
</dbReference>
<dbReference type="OrthoDB" id="9779910at2"/>
<evidence type="ECO:0000259" key="2">
    <source>
        <dbReference type="Pfam" id="PF00156"/>
    </source>
</evidence>
<evidence type="ECO:0000259" key="3">
    <source>
        <dbReference type="Pfam" id="PF18912"/>
    </source>
</evidence>
<proteinExistence type="inferred from homology"/>
<dbReference type="InterPro" id="IPR044005">
    <property type="entry name" value="DZR_2"/>
</dbReference>
<evidence type="ECO:0000256" key="1">
    <source>
        <dbReference type="ARBA" id="ARBA00008007"/>
    </source>
</evidence>
<dbReference type="EMBL" id="CP029077">
    <property type="protein sequence ID" value="QED23805.1"/>
    <property type="molecule type" value="Genomic_DNA"/>
</dbReference>
<dbReference type="InterPro" id="IPR051910">
    <property type="entry name" value="ComF/GntX_DNA_util-trans"/>
</dbReference>
<comment type="similarity">
    <text evidence="1">Belongs to the ComF/GntX family.</text>
</comment>